<name>R7ZNW0_9BACT</name>
<keyword evidence="1" id="KW-1133">Transmembrane helix</keyword>
<dbReference type="EMBL" id="AQHR01000096">
    <property type="protein sequence ID" value="EON75795.1"/>
    <property type="molecule type" value="Genomic_DNA"/>
</dbReference>
<sequence length="61" mass="6806">MPDIGHTDSPGSVIIRCIKTARGKKIANFFRLGNKFNDLIGCSGLFFYLVNMFFIGLIFCS</sequence>
<protein>
    <submittedName>
        <fullName evidence="2">Uncharacterized protein</fullName>
    </submittedName>
</protein>
<reference evidence="2 3" key="1">
    <citation type="submission" date="2013-02" db="EMBL/GenBank/DDBJ databases">
        <title>A novel strain isolated from Lonar lake, Maharashtra, India.</title>
        <authorList>
            <person name="Singh A."/>
        </authorList>
    </citation>
    <scope>NUCLEOTIDE SEQUENCE [LARGE SCALE GENOMIC DNA]</scope>
    <source>
        <strain evidence="2 3">AK24</strain>
    </source>
</reference>
<gene>
    <name evidence="2" type="ORF">ADIS_3686</name>
</gene>
<evidence type="ECO:0000313" key="3">
    <source>
        <dbReference type="Proteomes" id="UP000013909"/>
    </source>
</evidence>
<proteinExistence type="predicted"/>
<dbReference type="STRING" id="1232681.ADIS_3686"/>
<organism evidence="2 3">
    <name type="scientific">Lunatimonas lonarensis</name>
    <dbReference type="NCBI Taxonomy" id="1232681"/>
    <lineage>
        <taxon>Bacteria</taxon>
        <taxon>Pseudomonadati</taxon>
        <taxon>Bacteroidota</taxon>
        <taxon>Cytophagia</taxon>
        <taxon>Cytophagales</taxon>
        <taxon>Cyclobacteriaceae</taxon>
    </lineage>
</organism>
<dbReference type="Proteomes" id="UP000013909">
    <property type="component" value="Unassembled WGS sequence"/>
</dbReference>
<keyword evidence="1" id="KW-0472">Membrane</keyword>
<dbReference type="AlphaFoldDB" id="R7ZNW0"/>
<keyword evidence="3" id="KW-1185">Reference proteome</keyword>
<keyword evidence="1" id="KW-0812">Transmembrane</keyword>
<comment type="caution">
    <text evidence="2">The sequence shown here is derived from an EMBL/GenBank/DDBJ whole genome shotgun (WGS) entry which is preliminary data.</text>
</comment>
<evidence type="ECO:0000256" key="1">
    <source>
        <dbReference type="SAM" id="Phobius"/>
    </source>
</evidence>
<accession>R7ZNW0</accession>
<evidence type="ECO:0000313" key="2">
    <source>
        <dbReference type="EMBL" id="EON75795.1"/>
    </source>
</evidence>
<feature type="transmembrane region" description="Helical" evidence="1">
    <location>
        <begin position="39"/>
        <end position="59"/>
    </location>
</feature>